<comment type="pathway">
    <text evidence="2">Amino-acid biosynthesis; L-cysteine biosynthesis; L-cysteine from L-serine: step 1/2.</text>
</comment>
<keyword evidence="10" id="KW-0198">Cysteine biosynthesis</keyword>
<keyword evidence="11 13" id="KW-0012">Acyltransferase</keyword>
<organism evidence="14 15">
    <name type="scientific">Salinibacterium xinjiangense</name>
    <dbReference type="NCBI Taxonomy" id="386302"/>
    <lineage>
        <taxon>Bacteria</taxon>
        <taxon>Bacillati</taxon>
        <taxon>Actinomycetota</taxon>
        <taxon>Actinomycetes</taxon>
        <taxon>Micrococcales</taxon>
        <taxon>Microbacteriaceae</taxon>
        <taxon>Salinibacterium</taxon>
    </lineage>
</organism>
<dbReference type="EMBL" id="OCST01000002">
    <property type="protein sequence ID" value="SOE58416.1"/>
    <property type="molecule type" value="Genomic_DNA"/>
</dbReference>
<evidence type="ECO:0000256" key="13">
    <source>
        <dbReference type="PIRNR" id="PIRNR000441"/>
    </source>
</evidence>
<dbReference type="InterPro" id="IPR053376">
    <property type="entry name" value="Serine_acetyltransferase"/>
</dbReference>
<dbReference type="FunFam" id="2.160.10.10:FF:000007">
    <property type="entry name" value="Serine acetyltransferase"/>
    <property type="match status" value="1"/>
</dbReference>
<evidence type="ECO:0000256" key="7">
    <source>
        <dbReference type="ARBA" id="ARBA00022605"/>
    </source>
</evidence>
<evidence type="ECO:0000256" key="6">
    <source>
        <dbReference type="ARBA" id="ARBA00022490"/>
    </source>
</evidence>
<dbReference type="PANTHER" id="PTHR42811">
    <property type="entry name" value="SERINE ACETYLTRANSFERASE"/>
    <property type="match status" value="1"/>
</dbReference>
<protein>
    <recommendedName>
        <fullName evidence="5 13">Serine acetyltransferase</fullName>
        <ecNumber evidence="4 13">2.3.1.30</ecNumber>
    </recommendedName>
</protein>
<sequence>MTAPFSRLREDIANARRRDPAARSNFEIWLTYSGLHAVWGYRFAHWLWMRGAKTAGRAMSQFTRFLTGIEIHPGAVIGRRFFIDHGMGIVIGETTIIGDDVLLYHGVTLGGTSVKHEKRHPTLGDDIVIGAGATVLGNVTIGSHSMIGANAVVVTDAPEGSLLVGSPAVPRPRAPAATDSYSDSTIYYI</sequence>
<dbReference type="Pfam" id="PF00132">
    <property type="entry name" value="Hexapep"/>
    <property type="match status" value="1"/>
</dbReference>
<gene>
    <name evidence="14" type="ORF">SAMN06296378_0767</name>
</gene>
<dbReference type="RefSeq" id="WP_097059942.1">
    <property type="nucleotide sequence ID" value="NZ_BMLC01000001.1"/>
</dbReference>
<dbReference type="FunFam" id="1.10.3130.10:FF:000003">
    <property type="entry name" value="Serine acetyltransferase"/>
    <property type="match status" value="1"/>
</dbReference>
<dbReference type="OrthoDB" id="9801456at2"/>
<evidence type="ECO:0000256" key="2">
    <source>
        <dbReference type="ARBA" id="ARBA00004876"/>
    </source>
</evidence>
<dbReference type="PIRSF" id="PIRSF000441">
    <property type="entry name" value="CysE"/>
    <property type="match status" value="1"/>
</dbReference>
<comment type="subcellular location">
    <subcellularLocation>
        <location evidence="1">Cytoplasm</location>
    </subcellularLocation>
</comment>
<dbReference type="InterPro" id="IPR001451">
    <property type="entry name" value="Hexapep"/>
</dbReference>
<name>A0A2C8Z471_9MICO</name>
<evidence type="ECO:0000313" key="14">
    <source>
        <dbReference type="EMBL" id="SOE58416.1"/>
    </source>
</evidence>
<dbReference type="NCBIfam" id="NF041874">
    <property type="entry name" value="EPS_EpsC"/>
    <property type="match status" value="1"/>
</dbReference>
<evidence type="ECO:0000256" key="10">
    <source>
        <dbReference type="ARBA" id="ARBA00023192"/>
    </source>
</evidence>
<evidence type="ECO:0000256" key="12">
    <source>
        <dbReference type="ARBA" id="ARBA00049486"/>
    </source>
</evidence>
<accession>A0A2C8Z471</accession>
<dbReference type="GO" id="GO:0009001">
    <property type="term" value="F:serine O-acetyltransferase activity"/>
    <property type="evidence" value="ECO:0007669"/>
    <property type="project" value="UniProtKB-EC"/>
</dbReference>
<evidence type="ECO:0000256" key="9">
    <source>
        <dbReference type="ARBA" id="ARBA00022737"/>
    </source>
</evidence>
<dbReference type="GO" id="GO:0005737">
    <property type="term" value="C:cytoplasm"/>
    <property type="evidence" value="ECO:0007669"/>
    <property type="project" value="UniProtKB-SubCell"/>
</dbReference>
<proteinExistence type="inferred from homology"/>
<dbReference type="Gene3D" id="1.10.3130.10">
    <property type="entry name" value="serine acetyltransferase, domain 1"/>
    <property type="match status" value="1"/>
</dbReference>
<dbReference type="GO" id="GO:0006535">
    <property type="term" value="P:cysteine biosynthetic process from serine"/>
    <property type="evidence" value="ECO:0007669"/>
    <property type="project" value="InterPro"/>
</dbReference>
<dbReference type="NCBIfam" id="TIGR01172">
    <property type="entry name" value="cysE"/>
    <property type="match status" value="1"/>
</dbReference>
<dbReference type="EC" id="2.3.1.30" evidence="4 13"/>
<keyword evidence="15" id="KW-1185">Reference proteome</keyword>
<keyword evidence="8 13" id="KW-0808">Transferase</keyword>
<evidence type="ECO:0000256" key="5">
    <source>
        <dbReference type="ARBA" id="ARBA00018522"/>
    </source>
</evidence>
<dbReference type="CDD" id="cd03354">
    <property type="entry name" value="LbH_SAT"/>
    <property type="match status" value="1"/>
</dbReference>
<dbReference type="Proteomes" id="UP000219440">
    <property type="component" value="Unassembled WGS sequence"/>
</dbReference>
<evidence type="ECO:0000256" key="1">
    <source>
        <dbReference type="ARBA" id="ARBA00004496"/>
    </source>
</evidence>
<reference evidence="14 15" key="1">
    <citation type="submission" date="2017-09" db="EMBL/GenBank/DDBJ databases">
        <authorList>
            <person name="Ehlers B."/>
            <person name="Leendertz F.H."/>
        </authorList>
    </citation>
    <scope>NUCLEOTIDE SEQUENCE [LARGE SCALE GENOMIC DNA]</scope>
    <source>
        <strain evidence="14 15">CGMCC 1.05381</strain>
    </source>
</reference>
<comment type="similarity">
    <text evidence="3 13">Belongs to the transferase hexapeptide repeat family.</text>
</comment>
<dbReference type="Gene3D" id="2.160.10.10">
    <property type="entry name" value="Hexapeptide repeat proteins"/>
    <property type="match status" value="1"/>
</dbReference>
<dbReference type="AlphaFoldDB" id="A0A2C8Z471"/>
<dbReference type="SUPFAM" id="SSF51161">
    <property type="entry name" value="Trimeric LpxA-like enzymes"/>
    <property type="match status" value="1"/>
</dbReference>
<keyword evidence="7" id="KW-0028">Amino-acid biosynthesis</keyword>
<evidence type="ECO:0000256" key="11">
    <source>
        <dbReference type="ARBA" id="ARBA00023315"/>
    </source>
</evidence>
<dbReference type="InterPro" id="IPR045304">
    <property type="entry name" value="LbH_SAT"/>
</dbReference>
<evidence type="ECO:0000256" key="4">
    <source>
        <dbReference type="ARBA" id="ARBA00013266"/>
    </source>
</evidence>
<comment type="catalytic activity">
    <reaction evidence="12 13">
        <text>L-serine + acetyl-CoA = O-acetyl-L-serine + CoA</text>
        <dbReference type="Rhea" id="RHEA:24560"/>
        <dbReference type="ChEBI" id="CHEBI:33384"/>
        <dbReference type="ChEBI" id="CHEBI:57287"/>
        <dbReference type="ChEBI" id="CHEBI:57288"/>
        <dbReference type="ChEBI" id="CHEBI:58340"/>
        <dbReference type="EC" id="2.3.1.30"/>
    </reaction>
</comment>
<keyword evidence="6" id="KW-0963">Cytoplasm</keyword>
<dbReference type="InterPro" id="IPR005881">
    <property type="entry name" value="Ser_O-AcTrfase"/>
</dbReference>
<keyword evidence="9" id="KW-0677">Repeat</keyword>
<dbReference type="InterPro" id="IPR042122">
    <property type="entry name" value="Ser_AcTrfase_N_sf"/>
</dbReference>
<dbReference type="InterPro" id="IPR011004">
    <property type="entry name" value="Trimer_LpxA-like_sf"/>
</dbReference>
<evidence type="ECO:0000256" key="8">
    <source>
        <dbReference type="ARBA" id="ARBA00022679"/>
    </source>
</evidence>
<evidence type="ECO:0000313" key="15">
    <source>
        <dbReference type="Proteomes" id="UP000219440"/>
    </source>
</evidence>
<evidence type="ECO:0000256" key="3">
    <source>
        <dbReference type="ARBA" id="ARBA00007274"/>
    </source>
</evidence>